<name>A0A1T3NU04_9ACTN</name>
<dbReference type="AlphaFoldDB" id="A0A1T3NU04"/>
<sequence length="209" mass="21509">MHTRTIGVVLAVGCTLALAACNGRDDKVVTKANNPTIIDKSVTEPPGGAVSPTVAAPAGQATTAPTSAKPSAPPAAKVGDTLSLTNTKGVPVDVTLVKLVDPAASSNQYLKPKAGNRYVAVQWKIVNSGDQPITDTPNYGSHLIDADGQQFSSTYSETSAGPAFPSSVSIPPGGSRLGFVTYEVPTDSKITTIQLQISMMSTNTGQWNV</sequence>
<evidence type="ECO:0000313" key="5">
    <source>
        <dbReference type="EMBL" id="OPC80363.1"/>
    </source>
</evidence>
<protein>
    <recommendedName>
        <fullName evidence="4">DUF4352 domain-containing protein</fullName>
    </recommendedName>
</protein>
<feature type="domain" description="DUF4352" evidence="4">
    <location>
        <begin position="97"/>
        <end position="202"/>
    </location>
</feature>
<proteinExistence type="predicted"/>
<dbReference type="PROSITE" id="PS51257">
    <property type="entry name" value="PROKAR_LIPOPROTEIN"/>
    <property type="match status" value="1"/>
</dbReference>
<feature type="signal peptide" evidence="3">
    <location>
        <begin position="1"/>
        <end position="19"/>
    </location>
</feature>
<dbReference type="InterPro" id="IPR029050">
    <property type="entry name" value="Immunoprotect_excell_Ig-like"/>
</dbReference>
<evidence type="ECO:0000256" key="3">
    <source>
        <dbReference type="SAM" id="SignalP"/>
    </source>
</evidence>
<accession>A0A1T3NU04</accession>
<evidence type="ECO:0000256" key="1">
    <source>
        <dbReference type="ARBA" id="ARBA00022729"/>
    </source>
</evidence>
<evidence type="ECO:0000313" key="6">
    <source>
        <dbReference type="Proteomes" id="UP000190037"/>
    </source>
</evidence>
<evidence type="ECO:0000256" key="2">
    <source>
        <dbReference type="SAM" id="MobiDB-lite"/>
    </source>
</evidence>
<dbReference type="InterPro" id="IPR029051">
    <property type="entry name" value="DUF4352"/>
</dbReference>
<comment type="caution">
    <text evidence="5">The sequence shown here is derived from an EMBL/GenBank/DDBJ whole genome shotgun (WGS) entry which is preliminary data.</text>
</comment>
<feature type="chain" id="PRO_5012910780" description="DUF4352 domain-containing protein" evidence="3">
    <location>
        <begin position="20"/>
        <end position="209"/>
    </location>
</feature>
<reference evidence="5 6" key="1">
    <citation type="submission" date="2017-03" db="EMBL/GenBank/DDBJ databases">
        <title>Draft genome sequence of Streptomyces scabrisporus NF3, endophyte isolated from Amphipterygium adstringens.</title>
        <authorList>
            <person name="Vazquez M."/>
            <person name="Ceapa C.D."/>
            <person name="Rodriguez Luna D."/>
            <person name="Sanchez Esquivel S."/>
        </authorList>
    </citation>
    <scope>NUCLEOTIDE SEQUENCE [LARGE SCALE GENOMIC DNA]</scope>
    <source>
        <strain evidence="5 6">NF3</strain>
    </source>
</reference>
<feature type="region of interest" description="Disordered" evidence="2">
    <location>
        <begin position="38"/>
        <end position="77"/>
    </location>
</feature>
<feature type="compositionally biased region" description="Low complexity" evidence="2">
    <location>
        <begin position="52"/>
        <end position="77"/>
    </location>
</feature>
<dbReference type="Gene3D" id="2.60.40.1240">
    <property type="match status" value="1"/>
</dbReference>
<gene>
    <name evidence="5" type="ORF">B4N89_04835</name>
</gene>
<evidence type="ECO:0000259" key="4">
    <source>
        <dbReference type="Pfam" id="PF11611"/>
    </source>
</evidence>
<keyword evidence="6" id="KW-1185">Reference proteome</keyword>
<dbReference type="EMBL" id="MWQN01000001">
    <property type="protein sequence ID" value="OPC80363.1"/>
    <property type="molecule type" value="Genomic_DNA"/>
</dbReference>
<dbReference type="Proteomes" id="UP000190037">
    <property type="component" value="Unassembled WGS sequence"/>
</dbReference>
<dbReference type="STRING" id="159449.B4N89_04835"/>
<dbReference type="Pfam" id="PF11611">
    <property type="entry name" value="DUF4352"/>
    <property type="match status" value="1"/>
</dbReference>
<organism evidence="5 6">
    <name type="scientific">Embleya scabrispora</name>
    <dbReference type="NCBI Taxonomy" id="159449"/>
    <lineage>
        <taxon>Bacteria</taxon>
        <taxon>Bacillati</taxon>
        <taxon>Actinomycetota</taxon>
        <taxon>Actinomycetes</taxon>
        <taxon>Kitasatosporales</taxon>
        <taxon>Streptomycetaceae</taxon>
        <taxon>Embleya</taxon>
    </lineage>
</organism>
<keyword evidence="1 3" id="KW-0732">Signal</keyword>